<keyword evidence="2" id="KW-0503">Monooxygenase</keyword>
<evidence type="ECO:0000313" key="3">
    <source>
        <dbReference type="Proteomes" id="UP001335183"/>
    </source>
</evidence>
<dbReference type="Pfam" id="PF03992">
    <property type="entry name" value="ABM"/>
    <property type="match status" value="1"/>
</dbReference>
<protein>
    <submittedName>
        <fullName evidence="2">Antibiotic biosynthesis monooxygenase</fullName>
    </submittedName>
</protein>
<dbReference type="Gene3D" id="3.30.70.100">
    <property type="match status" value="1"/>
</dbReference>
<dbReference type="InterPro" id="IPR011008">
    <property type="entry name" value="Dimeric_a/b-barrel"/>
</dbReference>
<evidence type="ECO:0000313" key="2">
    <source>
        <dbReference type="EMBL" id="WWA48524.1"/>
    </source>
</evidence>
<dbReference type="EMBL" id="CP144918">
    <property type="protein sequence ID" value="WWA48524.1"/>
    <property type="molecule type" value="Genomic_DNA"/>
</dbReference>
<sequence>MFVAAYWWKVHPGKEAQFRAAWRRGTELIARKYGSLGSRLHWDADNARFVGVAEWPDRATWQAAYDAKMVYDEPETRRAFTDAIADTADDPLLLMEVTDDLLARPVGTGAV</sequence>
<gene>
    <name evidence="2" type="ORF">V5F89_06385</name>
</gene>
<name>A0ABZ2DCJ7_9SPHN</name>
<evidence type="ECO:0000259" key="1">
    <source>
        <dbReference type="Pfam" id="PF03992"/>
    </source>
</evidence>
<dbReference type="InterPro" id="IPR007138">
    <property type="entry name" value="ABM_dom"/>
</dbReference>
<dbReference type="Proteomes" id="UP001335183">
    <property type="component" value="Chromosome"/>
</dbReference>
<accession>A0ABZ2DCJ7</accession>
<keyword evidence="3" id="KW-1185">Reference proteome</keyword>
<keyword evidence="2" id="KW-0560">Oxidoreductase</keyword>
<proteinExistence type="predicted"/>
<dbReference type="GO" id="GO:0004497">
    <property type="term" value="F:monooxygenase activity"/>
    <property type="evidence" value="ECO:0007669"/>
    <property type="project" value="UniProtKB-KW"/>
</dbReference>
<reference evidence="2 3" key="1">
    <citation type="submission" date="2024-02" db="EMBL/GenBank/DDBJ databases">
        <title>The whole genome sequence of five bacterial samples isolated from Abu Dhabi Sabkha-shore region.</title>
        <authorList>
            <person name="Sudalaimuthuasari N."/>
            <person name="Sarfraz B."/>
            <person name="Tuyisabe J.D."/>
            <person name="Mugisha Ntwali L.D.M."/>
            <person name="Ali A.I.A.A."/>
            <person name="Almansoori S.Z.A."/>
            <person name="Alajami H.S.A."/>
            <person name="Almeqbaali A.A.S."/>
            <person name="Kundu B."/>
            <person name="Saeed E.E."/>
            <person name="Sukumarinath V."/>
            <person name="Mishra A.K."/>
            <person name="Hazzouri K.M."/>
            <person name="Almaskari R."/>
            <person name="Sharma A.K."/>
            <person name="Amiri K.M.A."/>
        </authorList>
    </citation>
    <scope>NUCLEOTIDE SEQUENCE [LARGE SCALE GENOMIC DNA]</scope>
    <source>
        <strain evidence="3">kcgeb_sd</strain>
    </source>
</reference>
<dbReference type="RefSeq" id="WP_338447407.1">
    <property type="nucleotide sequence ID" value="NZ_CP144918.1"/>
</dbReference>
<dbReference type="SUPFAM" id="SSF54909">
    <property type="entry name" value="Dimeric alpha+beta barrel"/>
    <property type="match status" value="1"/>
</dbReference>
<organism evidence="2 3">
    <name type="scientific">Pelagerythrobacter marensis</name>
    <dbReference type="NCBI Taxonomy" id="543877"/>
    <lineage>
        <taxon>Bacteria</taxon>
        <taxon>Pseudomonadati</taxon>
        <taxon>Pseudomonadota</taxon>
        <taxon>Alphaproteobacteria</taxon>
        <taxon>Sphingomonadales</taxon>
        <taxon>Erythrobacteraceae</taxon>
        <taxon>Pelagerythrobacter</taxon>
    </lineage>
</organism>
<feature type="domain" description="ABM" evidence="1">
    <location>
        <begin position="2"/>
        <end position="63"/>
    </location>
</feature>